<keyword evidence="2" id="KW-0812">Transmembrane</keyword>
<protein>
    <submittedName>
        <fullName evidence="3">Uncharacterized protein</fullName>
    </submittedName>
</protein>
<sequence>MNTIGLKENEKLTELSAALDALNRGQMPAGGDEETKELARVALLLKRTGPPPAVVAALVDKVGDELAAKRKRRRLWLTSGAAGTAAAAVLVFAFNLGPSAPPQPQMTLPPAGSVVIESIPAPQPAADNAAGAAKAGRVKNEPAAAKRPPQVADSLPAQEGSAPGAAAGSGRSGPRTMLAKVPEKTAEPATEKPASPPGSGFLAWPGRQPEKTAVDEGAETVRRVYGHGDEAIVITQRKAATPDAVKASAHAAAVAPPDGAAKGKANRVTVTIKDMVVTVEGNLPEDELQKIARSLE</sequence>
<feature type="compositionally biased region" description="Low complexity" evidence="1">
    <location>
        <begin position="124"/>
        <end position="135"/>
    </location>
</feature>
<dbReference type="RefSeq" id="WP_413781633.1">
    <property type="nucleotide sequence ID" value="NZ_JAUOZS010000001.1"/>
</dbReference>
<comment type="caution">
    <text evidence="3">The sequence shown here is derived from an EMBL/GenBank/DDBJ whole genome shotgun (WGS) entry which is preliminary data.</text>
</comment>
<feature type="compositionally biased region" description="Basic and acidic residues" evidence="1">
    <location>
        <begin position="181"/>
        <end position="190"/>
    </location>
</feature>
<gene>
    <name evidence="3" type="ORF">Q4T40_18215</name>
</gene>
<evidence type="ECO:0000256" key="1">
    <source>
        <dbReference type="SAM" id="MobiDB-lite"/>
    </source>
</evidence>
<dbReference type="EMBL" id="JAUOZS010000001">
    <property type="protein sequence ID" value="MDT8903174.1"/>
    <property type="molecule type" value="Genomic_DNA"/>
</dbReference>
<evidence type="ECO:0000313" key="4">
    <source>
        <dbReference type="Proteomes" id="UP001254848"/>
    </source>
</evidence>
<accession>A0ABU3P284</accession>
<feature type="compositionally biased region" description="Low complexity" evidence="1">
    <location>
        <begin position="160"/>
        <end position="175"/>
    </location>
</feature>
<reference evidence="3 4" key="1">
    <citation type="submission" date="2023-07" db="EMBL/GenBank/DDBJ databases">
        <title>The novel representative of Negativicutes class, Anaeroselena agilis gen. nov. sp. nov.</title>
        <authorList>
            <person name="Prokofeva M.I."/>
            <person name="Elcheninov A.G."/>
            <person name="Klyukina A."/>
            <person name="Kublanov I.V."/>
            <person name="Frolov E.N."/>
            <person name="Podosokorskaya O.A."/>
        </authorList>
    </citation>
    <scope>NUCLEOTIDE SEQUENCE [LARGE SCALE GENOMIC DNA]</scope>
    <source>
        <strain evidence="3 4">4137-cl</strain>
    </source>
</reference>
<keyword evidence="4" id="KW-1185">Reference proteome</keyword>
<feature type="region of interest" description="Disordered" evidence="1">
    <location>
        <begin position="124"/>
        <end position="216"/>
    </location>
</feature>
<proteinExistence type="predicted"/>
<evidence type="ECO:0000256" key="2">
    <source>
        <dbReference type="SAM" id="Phobius"/>
    </source>
</evidence>
<evidence type="ECO:0000313" key="3">
    <source>
        <dbReference type="EMBL" id="MDT8903174.1"/>
    </source>
</evidence>
<keyword evidence="2" id="KW-0472">Membrane</keyword>
<organism evidence="3 4">
    <name type="scientific">Anaeroselena agilis</name>
    <dbReference type="NCBI Taxonomy" id="3063788"/>
    <lineage>
        <taxon>Bacteria</taxon>
        <taxon>Bacillati</taxon>
        <taxon>Bacillota</taxon>
        <taxon>Negativicutes</taxon>
        <taxon>Acetonemataceae</taxon>
        <taxon>Anaeroselena</taxon>
    </lineage>
</organism>
<name>A0ABU3P284_9FIRM</name>
<keyword evidence="2" id="KW-1133">Transmembrane helix</keyword>
<feature type="transmembrane region" description="Helical" evidence="2">
    <location>
        <begin position="75"/>
        <end position="96"/>
    </location>
</feature>
<dbReference type="Proteomes" id="UP001254848">
    <property type="component" value="Unassembled WGS sequence"/>
</dbReference>